<dbReference type="SUPFAM" id="SSF103473">
    <property type="entry name" value="MFS general substrate transporter"/>
    <property type="match status" value="1"/>
</dbReference>
<dbReference type="Gene3D" id="1.20.1250.20">
    <property type="entry name" value="MFS general substrate transporter like domains"/>
    <property type="match status" value="2"/>
</dbReference>
<feature type="transmembrane region" description="Helical" evidence="4">
    <location>
        <begin position="386"/>
        <end position="409"/>
    </location>
</feature>
<accession>F8GQ77</accession>
<feature type="transmembrane region" description="Helical" evidence="4">
    <location>
        <begin position="224"/>
        <end position="246"/>
    </location>
</feature>
<feature type="transmembrane region" description="Helical" evidence="4">
    <location>
        <begin position="12"/>
        <end position="32"/>
    </location>
</feature>
<dbReference type="PROSITE" id="PS50850">
    <property type="entry name" value="MFS"/>
    <property type="match status" value="1"/>
</dbReference>
<protein>
    <submittedName>
        <fullName evidence="6">Oxalate / formate antiporter MFS-type OFA family</fullName>
    </submittedName>
</protein>
<dbReference type="InterPro" id="IPR020846">
    <property type="entry name" value="MFS_dom"/>
</dbReference>
<dbReference type="InterPro" id="IPR011701">
    <property type="entry name" value="MFS"/>
</dbReference>
<dbReference type="InterPro" id="IPR050327">
    <property type="entry name" value="Proton-linked_MCT"/>
</dbReference>
<dbReference type="CDD" id="cd17353">
    <property type="entry name" value="MFS_OFA_like"/>
    <property type="match status" value="1"/>
</dbReference>
<evidence type="ECO:0000256" key="1">
    <source>
        <dbReference type="ARBA" id="ARBA00022692"/>
    </source>
</evidence>
<dbReference type="HOGENOM" id="CLU_001265_59_7_4"/>
<keyword evidence="2 4" id="KW-1133">Transmembrane helix</keyword>
<evidence type="ECO:0000259" key="5">
    <source>
        <dbReference type="PROSITE" id="PS50850"/>
    </source>
</evidence>
<feature type="transmembrane region" description="Helical" evidence="4">
    <location>
        <begin position="140"/>
        <end position="161"/>
    </location>
</feature>
<dbReference type="NCBIfam" id="TIGR04259">
    <property type="entry name" value="oxa_formateAnti"/>
    <property type="match status" value="1"/>
</dbReference>
<dbReference type="GO" id="GO:0016020">
    <property type="term" value="C:membrane"/>
    <property type="evidence" value="ECO:0007669"/>
    <property type="project" value="InterPro"/>
</dbReference>
<feature type="transmembrane region" description="Helical" evidence="4">
    <location>
        <begin position="355"/>
        <end position="374"/>
    </location>
</feature>
<feature type="transmembrane region" description="Helical" evidence="4">
    <location>
        <begin position="301"/>
        <end position="318"/>
    </location>
</feature>
<feature type="domain" description="Major facilitator superfamily (MFS) profile" evidence="5">
    <location>
        <begin position="1"/>
        <end position="413"/>
    </location>
</feature>
<dbReference type="InterPro" id="IPR036259">
    <property type="entry name" value="MFS_trans_sf"/>
</dbReference>
<evidence type="ECO:0000256" key="4">
    <source>
        <dbReference type="SAM" id="Phobius"/>
    </source>
</evidence>
<keyword evidence="1 4" id="KW-0812">Transmembrane</keyword>
<dbReference type="EMBL" id="CP002878">
    <property type="protein sequence ID" value="AEI80634.1"/>
    <property type="molecule type" value="Genomic_DNA"/>
</dbReference>
<dbReference type="AlphaFoldDB" id="F8GQ77"/>
<feature type="transmembrane region" description="Helical" evidence="4">
    <location>
        <begin position="52"/>
        <end position="71"/>
    </location>
</feature>
<keyword evidence="3 4" id="KW-0472">Membrane</keyword>
<dbReference type="GO" id="GO:0019531">
    <property type="term" value="F:oxalate transmembrane transporter activity"/>
    <property type="evidence" value="ECO:0007669"/>
    <property type="project" value="InterPro"/>
</dbReference>
<dbReference type="InterPro" id="IPR026355">
    <property type="entry name" value="Oxa/Form_antiport"/>
</dbReference>
<feature type="transmembrane region" description="Helical" evidence="4">
    <location>
        <begin position="324"/>
        <end position="343"/>
    </location>
</feature>
<feature type="transmembrane region" description="Helical" evidence="4">
    <location>
        <begin position="258"/>
        <end position="280"/>
    </location>
</feature>
<name>F8GQ77_CUPNN</name>
<evidence type="ECO:0000256" key="3">
    <source>
        <dbReference type="ARBA" id="ARBA00023136"/>
    </source>
</evidence>
<dbReference type="KEGG" id="cnc:CNE_2c16780"/>
<evidence type="ECO:0000313" key="6">
    <source>
        <dbReference type="EMBL" id="AEI80634.1"/>
    </source>
</evidence>
<dbReference type="GeneID" id="34305576"/>
<dbReference type="PANTHER" id="PTHR11360">
    <property type="entry name" value="MONOCARBOXYLATE TRANSPORTER"/>
    <property type="match status" value="1"/>
</dbReference>
<evidence type="ECO:0000313" key="7">
    <source>
        <dbReference type="Proteomes" id="UP000006798"/>
    </source>
</evidence>
<gene>
    <name evidence="6" type="primary">oxlT2</name>
    <name evidence="6" type="ordered locus">CNE_2c16780</name>
</gene>
<dbReference type="Pfam" id="PF07690">
    <property type="entry name" value="MFS_1"/>
    <property type="match status" value="1"/>
</dbReference>
<dbReference type="RefSeq" id="WP_013953322.1">
    <property type="nucleotide sequence ID" value="NC_015723.1"/>
</dbReference>
<feature type="transmembrane region" description="Helical" evidence="4">
    <location>
        <begin position="173"/>
        <end position="192"/>
    </location>
</feature>
<sequence length="439" mass="46988">MELQQRESTSRFASPWVQLVFGVICMAMIANMQYGWTLFVNPIDDKYHWGRTAIQVAFTIFVVTETWLVPIEGYLVDKYGPRPVVVGGGLLCAIAWALNSVASSLPMLYFAAAIGGLGAGAVYGTCVGNALKWFPNRRGLAAGITAAGFGAGSALTVVPIANMIKTSGYEAAFLWFGLGQGLIVFILGMALYPPSAKILSEVKSTLKAAATYNASPREVLKSPIFWVMYAMFVMMAAGGLMATAQLGPIAKDFGLHDAPISILGLTLPALTFALTIDRVLNGLTRPFFGWISDHIGRERTMFFAFGVEAIGILLLSKYGHHPVAFVVLTGVVFFAWGEIYSLFPATCGDTFGPKFAATNAGLLYTAKGTAALLVPFSSVITTVTGSWHAVFMVASAMAALTAVMALFVLKPMREAHARKYVHANASAPMGYRTVPEDLT</sequence>
<evidence type="ECO:0000256" key="2">
    <source>
        <dbReference type="ARBA" id="ARBA00022989"/>
    </source>
</evidence>
<feature type="transmembrane region" description="Helical" evidence="4">
    <location>
        <begin position="83"/>
        <end position="102"/>
    </location>
</feature>
<reference evidence="6 7" key="1">
    <citation type="journal article" date="2011" name="J. Bacteriol.">
        <title>Complete genome sequence of the type strain Cupriavidus necator N-1.</title>
        <authorList>
            <person name="Poehlein A."/>
            <person name="Kusian B."/>
            <person name="Friedrich B."/>
            <person name="Daniel R."/>
            <person name="Bowien B."/>
        </authorList>
    </citation>
    <scope>NUCLEOTIDE SEQUENCE [LARGE SCALE GENOMIC DNA]</scope>
    <source>
        <strain evidence="7">ATCC 43291 / DSM 13513 / CCUG 52238 / LMG 8453 / N-1</strain>
    </source>
</reference>
<organism evidence="6 7">
    <name type="scientific">Cupriavidus necator (strain ATCC 43291 / DSM 13513 / CCUG 52238 / LMG 8453 / N-1)</name>
    <name type="common">Ralstonia eutropha</name>
    <dbReference type="NCBI Taxonomy" id="1042878"/>
    <lineage>
        <taxon>Bacteria</taxon>
        <taxon>Pseudomonadati</taxon>
        <taxon>Pseudomonadota</taxon>
        <taxon>Betaproteobacteria</taxon>
        <taxon>Burkholderiales</taxon>
        <taxon>Burkholderiaceae</taxon>
        <taxon>Cupriavidus</taxon>
    </lineage>
</organism>
<dbReference type="Proteomes" id="UP000006798">
    <property type="component" value="Chromosome 2"/>
</dbReference>
<feature type="transmembrane region" description="Helical" evidence="4">
    <location>
        <begin position="108"/>
        <end position="128"/>
    </location>
</feature>
<proteinExistence type="predicted"/>
<dbReference type="PANTHER" id="PTHR11360:SF304">
    <property type="entry name" value="MFS DOMAIN-CONTAINING PROTEIN"/>
    <property type="match status" value="1"/>
</dbReference>